<gene>
    <name evidence="1" type="ORF">CO077_00930</name>
</gene>
<feature type="non-terminal residue" evidence="1">
    <location>
        <position position="1"/>
    </location>
</feature>
<dbReference type="AlphaFoldDB" id="A0A2M8DND0"/>
<reference evidence="2" key="1">
    <citation type="submission" date="2017-09" db="EMBL/GenBank/DDBJ databases">
        <title>Depth-based differentiation of microbial function through sediment-hosted aquifers and enrichment of novel symbionts in the deep terrestrial subsurface.</title>
        <authorList>
            <person name="Probst A.J."/>
            <person name="Ladd B."/>
            <person name="Jarett J.K."/>
            <person name="Geller-Mcgrath D.E."/>
            <person name="Sieber C.M.K."/>
            <person name="Emerson J.B."/>
            <person name="Anantharaman K."/>
            <person name="Thomas B.C."/>
            <person name="Malmstrom R."/>
            <person name="Stieglmeier M."/>
            <person name="Klingl A."/>
            <person name="Woyke T."/>
            <person name="Ryan C.M."/>
            <person name="Banfield J.F."/>
        </authorList>
    </citation>
    <scope>NUCLEOTIDE SEQUENCE [LARGE SCALE GENOMIC DNA]</scope>
</reference>
<dbReference type="EMBL" id="PFTB01000022">
    <property type="protein sequence ID" value="PJB99582.1"/>
    <property type="molecule type" value="Genomic_DNA"/>
</dbReference>
<dbReference type="Proteomes" id="UP000228875">
    <property type="component" value="Unassembled WGS sequence"/>
</dbReference>
<sequence>RKIKEIPIRKIDKYKYLSFFMFLNYTSNRPLIKTSRKTLGSKAYSRGTRGADTGLTLIPLLDFY</sequence>
<accession>A0A2M8DND0</accession>
<name>A0A2M8DND0_9BACT</name>
<proteinExistence type="predicted"/>
<protein>
    <submittedName>
        <fullName evidence="1">Uncharacterized protein</fullName>
    </submittedName>
</protein>
<evidence type="ECO:0000313" key="2">
    <source>
        <dbReference type="Proteomes" id="UP000228875"/>
    </source>
</evidence>
<evidence type="ECO:0000313" key="1">
    <source>
        <dbReference type="EMBL" id="PJB99582.1"/>
    </source>
</evidence>
<organism evidence="1 2">
    <name type="scientific">Candidatus Nealsonbacteria bacterium CG_4_9_14_0_8_um_filter_35_12</name>
    <dbReference type="NCBI Taxonomy" id="1974692"/>
    <lineage>
        <taxon>Bacteria</taxon>
        <taxon>Candidatus Nealsoniibacteriota</taxon>
    </lineage>
</organism>
<comment type="caution">
    <text evidence="1">The sequence shown here is derived from an EMBL/GenBank/DDBJ whole genome shotgun (WGS) entry which is preliminary data.</text>
</comment>